<name>A0AAE3D7Y9_9FIRM</name>
<keyword evidence="2" id="KW-1185">Reference proteome</keyword>
<proteinExistence type="predicted"/>
<dbReference type="InterPro" id="IPR023214">
    <property type="entry name" value="HAD_sf"/>
</dbReference>
<dbReference type="AlphaFoldDB" id="A0AAE3D7Y9"/>
<dbReference type="SUPFAM" id="SSF56784">
    <property type="entry name" value="HAD-like"/>
    <property type="match status" value="1"/>
</dbReference>
<evidence type="ECO:0000313" key="1">
    <source>
        <dbReference type="EMBL" id="MCC2119026.1"/>
    </source>
</evidence>
<dbReference type="InterPro" id="IPR036412">
    <property type="entry name" value="HAD-like_sf"/>
</dbReference>
<dbReference type="PANTHER" id="PTHR19288:SF25">
    <property type="entry name" value="PHOSPHATIDYLGLYCEROPHOSPHATASE GEP4, MITOCHONDRIAL"/>
    <property type="match status" value="1"/>
</dbReference>
<dbReference type="RefSeq" id="WP_117464898.1">
    <property type="nucleotide sequence ID" value="NZ_JAJEPV010000009.1"/>
</dbReference>
<sequence>MLHQFYPDYEADSAYGIDYRTLYEQGYRGIIFDIDNTLVPHGAPATPQATEFFGRLRELGFQTLLLSNNKEPRVKSFADAVGASYIYKAGKPGREGYLRAMEQMHTGADTTLFVGDQLFTDVWGAKKCGIMTYLTKPIHPKEEIQIVLKRYLEKIVLFFYHREKRRKGNQNAE</sequence>
<protein>
    <submittedName>
        <fullName evidence="1">YqeG family HAD IIIA-type phosphatase</fullName>
    </submittedName>
</protein>
<organism evidence="1 2">
    <name type="scientific">Waltera acetigignens</name>
    <dbReference type="NCBI Taxonomy" id="2981769"/>
    <lineage>
        <taxon>Bacteria</taxon>
        <taxon>Bacillati</taxon>
        <taxon>Bacillota</taxon>
        <taxon>Clostridia</taxon>
        <taxon>Lachnospirales</taxon>
        <taxon>Lachnospiraceae</taxon>
        <taxon>Waltera</taxon>
    </lineage>
</organism>
<comment type="caution">
    <text evidence="1">The sequence shown here is derived from an EMBL/GenBank/DDBJ whole genome shotgun (WGS) entry which is preliminary data.</text>
</comment>
<gene>
    <name evidence="1" type="ORF">LKD75_05360</name>
</gene>
<evidence type="ECO:0000313" key="2">
    <source>
        <dbReference type="Proteomes" id="UP001197795"/>
    </source>
</evidence>
<dbReference type="Gene3D" id="3.40.50.1000">
    <property type="entry name" value="HAD superfamily/HAD-like"/>
    <property type="match status" value="1"/>
</dbReference>
<dbReference type="NCBIfam" id="TIGR01668">
    <property type="entry name" value="YqeG_hyp_ppase"/>
    <property type="match status" value="1"/>
</dbReference>
<dbReference type="PANTHER" id="PTHR19288">
    <property type="entry name" value="4-NITROPHENYLPHOSPHATASE-RELATED"/>
    <property type="match status" value="1"/>
</dbReference>
<dbReference type="InterPro" id="IPR010021">
    <property type="entry name" value="PGPP1/Gep4"/>
</dbReference>
<accession>A0AAE3D7Y9</accession>
<reference evidence="1 2" key="1">
    <citation type="submission" date="2021-10" db="EMBL/GenBank/DDBJ databases">
        <title>Anaerobic single-cell dispensing facilitates the cultivation of human gut bacteria.</title>
        <authorList>
            <person name="Afrizal A."/>
        </authorList>
    </citation>
    <scope>NUCLEOTIDE SEQUENCE [LARGE SCALE GENOMIC DNA]</scope>
    <source>
        <strain evidence="1 2">CLA-AA-H273</strain>
    </source>
</reference>
<dbReference type="Proteomes" id="UP001197795">
    <property type="component" value="Unassembled WGS sequence"/>
</dbReference>
<dbReference type="GO" id="GO:0005737">
    <property type="term" value="C:cytoplasm"/>
    <property type="evidence" value="ECO:0007669"/>
    <property type="project" value="TreeGrafter"/>
</dbReference>
<dbReference type="GO" id="GO:0008962">
    <property type="term" value="F:phosphatidylglycerophosphatase activity"/>
    <property type="evidence" value="ECO:0007669"/>
    <property type="project" value="InterPro"/>
</dbReference>
<dbReference type="Pfam" id="PF00702">
    <property type="entry name" value="Hydrolase"/>
    <property type="match status" value="1"/>
</dbReference>
<dbReference type="EMBL" id="JAJEPV010000009">
    <property type="protein sequence ID" value="MCC2119026.1"/>
    <property type="molecule type" value="Genomic_DNA"/>
</dbReference>